<feature type="signal peptide" evidence="2">
    <location>
        <begin position="1"/>
        <end position="41"/>
    </location>
</feature>
<keyword evidence="4" id="KW-1185">Reference proteome</keyword>
<dbReference type="PROSITE" id="PS51318">
    <property type="entry name" value="TAT"/>
    <property type="match status" value="1"/>
</dbReference>
<organism evidence="3 4">
    <name type="scientific">Leucobacter chromiisoli</name>
    <dbReference type="NCBI Taxonomy" id="2796471"/>
    <lineage>
        <taxon>Bacteria</taxon>
        <taxon>Bacillati</taxon>
        <taxon>Actinomycetota</taxon>
        <taxon>Actinomycetes</taxon>
        <taxon>Micrococcales</taxon>
        <taxon>Microbacteriaceae</taxon>
        <taxon>Leucobacter</taxon>
    </lineage>
</organism>
<proteinExistence type="predicted"/>
<keyword evidence="1" id="KW-1133">Transmembrane helix</keyword>
<dbReference type="RefSeq" id="WP_200115263.1">
    <property type="nucleotide sequence ID" value="NZ_JAEHOH010000011.1"/>
</dbReference>
<keyword evidence="1" id="KW-0472">Membrane</keyword>
<sequence>MTRTPVTQRRDRLRRAARGLAGAIAAAALLPVALMGGAAHAQEDDGLAQVLDPDQAQGTGQVVRDAGHVDFGPTLNTGEWRIQIHDDTDVPRLWRNLEDVVLQVNDASISQVPDSEEFAFLGLDPGSDVWIVPQVQEPDVIWAGWNTQEPTVLENLDLGVTLSMLGVEGPGELTVFLQSGNFGDTEPLWSTLDAFPQDTWIEVNTHTHANWVFSEPGIYLVEVQIDGELASGEMVSARDTLRFSVGDATDPQEAFGAEIDEALVADAAPEDTLPDGPATESEGDGGLSLLIWIVVGAVGVGLVIAILVVIVSTRRAKSRARAARAAQETER</sequence>
<evidence type="ECO:0000313" key="3">
    <source>
        <dbReference type="EMBL" id="MBK0419118.1"/>
    </source>
</evidence>
<evidence type="ECO:0000313" key="4">
    <source>
        <dbReference type="Proteomes" id="UP000608530"/>
    </source>
</evidence>
<feature type="transmembrane region" description="Helical" evidence="1">
    <location>
        <begin position="289"/>
        <end position="311"/>
    </location>
</feature>
<evidence type="ECO:0000256" key="2">
    <source>
        <dbReference type="SAM" id="SignalP"/>
    </source>
</evidence>
<dbReference type="NCBIfam" id="NF038134">
    <property type="entry name" value="choice_anch_M"/>
    <property type="match status" value="1"/>
</dbReference>
<dbReference type="EMBL" id="JAEHOH010000011">
    <property type="protein sequence ID" value="MBK0419118.1"/>
    <property type="molecule type" value="Genomic_DNA"/>
</dbReference>
<comment type="caution">
    <text evidence="3">The sequence shown here is derived from an EMBL/GenBank/DDBJ whole genome shotgun (WGS) entry which is preliminary data.</text>
</comment>
<dbReference type="InterPro" id="IPR022435">
    <property type="entry name" value="Surface-anchored_actinobac"/>
</dbReference>
<accession>A0A934UVD7</accession>
<dbReference type="AlphaFoldDB" id="A0A934UVD7"/>
<dbReference type="Proteomes" id="UP000608530">
    <property type="component" value="Unassembled WGS sequence"/>
</dbReference>
<gene>
    <name evidence="3" type="ORF">JD276_08730</name>
</gene>
<name>A0A934UVD7_9MICO</name>
<feature type="chain" id="PRO_5037389519" evidence="2">
    <location>
        <begin position="42"/>
        <end position="331"/>
    </location>
</feature>
<keyword evidence="1" id="KW-0812">Transmembrane</keyword>
<protein>
    <submittedName>
        <fullName evidence="3">Choice-of-anchor M domain-containing protein</fullName>
    </submittedName>
</protein>
<keyword evidence="2" id="KW-0732">Signal</keyword>
<evidence type="ECO:0000256" key="1">
    <source>
        <dbReference type="SAM" id="Phobius"/>
    </source>
</evidence>
<dbReference type="NCBIfam" id="TIGR03769">
    <property type="entry name" value="P_ac_wall_RPT"/>
    <property type="match status" value="1"/>
</dbReference>
<reference evidence="3" key="1">
    <citation type="submission" date="2020-12" db="EMBL/GenBank/DDBJ databases">
        <title>Leucobacter sp. CAS1, isolated from Chromium sludge.</title>
        <authorList>
            <person name="Xu Z."/>
        </authorList>
    </citation>
    <scope>NUCLEOTIDE SEQUENCE</scope>
    <source>
        <strain evidence="3">CSA1</strain>
    </source>
</reference>
<dbReference type="InterPro" id="IPR006311">
    <property type="entry name" value="TAT_signal"/>
</dbReference>